<evidence type="ECO:0000313" key="2">
    <source>
        <dbReference type="EMBL" id="SFE65805.1"/>
    </source>
</evidence>
<dbReference type="SUPFAM" id="SSF81296">
    <property type="entry name" value="E set domains"/>
    <property type="match status" value="1"/>
</dbReference>
<dbReference type="OrthoDB" id="5493342at2"/>
<name>A0A1I2CCB4_9BACT</name>
<dbReference type="EMBL" id="FOMX01000017">
    <property type="protein sequence ID" value="SFE65805.1"/>
    <property type="molecule type" value="Genomic_DNA"/>
</dbReference>
<dbReference type="InterPro" id="IPR014756">
    <property type="entry name" value="Ig_E-set"/>
</dbReference>
<evidence type="ECO:0000259" key="1">
    <source>
        <dbReference type="Pfam" id="PF09099"/>
    </source>
</evidence>
<dbReference type="Gene3D" id="2.60.120.380">
    <property type="match status" value="1"/>
</dbReference>
<sequence length="468" mass="49133">MILQATIMTTLLLHATAPADPDGTTARARLSDLLAAQRGAVLASEPAVAAADEPAAADPSISAVYPNRAFLERTLDVTISGDDTEWTDAVAVDFGDGIRVDSVRVASPTGLVARITIDEDAALGARDVTVREGEVEAVYAGAFTLQAPLAFKVLKGTRAPGSILTGTLVQHDISTPFDPTENTLYVDEPGFTVDYFYAQQYRAEFALLVDVPVAPGTYDLHVVSGEPGSQVRSTGPDILPIGARTPLELKAGDNVGTLAEPYGTVLYTFTPPAEPTRVTFTVTPGVQGASPVLAVLPASGRFADLIAADVRVVVDTDAPEPLYVIYWDAAGAEKHDFTINVATTPPPPPETEPNDECAAATRVAASSSTLGSLRDATDVDWFVFTVEDADVGKTVHVRTQPGEQTTDTIVEVFAGDCTTSLGGPSPDYAYHEDFTSSPVTTAGDIYVKVSHSAAAYSAGDYELVIALE</sequence>
<feature type="domain" description="Quinohemoprotein amine dehydrogenase alpha subunit" evidence="1">
    <location>
        <begin position="59"/>
        <end position="131"/>
    </location>
</feature>
<dbReference type="Pfam" id="PF09099">
    <property type="entry name" value="Qn_am_d_aIII"/>
    <property type="match status" value="1"/>
</dbReference>
<evidence type="ECO:0000313" key="3">
    <source>
        <dbReference type="Proteomes" id="UP000199400"/>
    </source>
</evidence>
<dbReference type="Proteomes" id="UP000199400">
    <property type="component" value="Unassembled WGS sequence"/>
</dbReference>
<keyword evidence="3" id="KW-1185">Reference proteome</keyword>
<reference evidence="3" key="1">
    <citation type="submission" date="2016-10" db="EMBL/GenBank/DDBJ databases">
        <authorList>
            <person name="Varghese N."/>
            <person name="Submissions S."/>
        </authorList>
    </citation>
    <scope>NUCLEOTIDE SEQUENCE [LARGE SCALE GENOMIC DNA]</scope>
    <source>
        <strain evidence="3">ATCC 25963</strain>
    </source>
</reference>
<dbReference type="AlphaFoldDB" id="A0A1I2CCB4"/>
<dbReference type="InterPro" id="IPR013783">
    <property type="entry name" value="Ig-like_fold"/>
</dbReference>
<accession>A0A1I2CCB4</accession>
<dbReference type="InterPro" id="IPR015183">
    <property type="entry name" value="QH-AmDH_asu_dom_III"/>
</dbReference>
<dbReference type="Gene3D" id="2.60.40.10">
    <property type="entry name" value="Immunoglobulins"/>
    <property type="match status" value="1"/>
</dbReference>
<protein>
    <submittedName>
        <fullName evidence="2">Quinohemoprotein amine dehydrogenase, alpha subunit domain III</fullName>
    </submittedName>
</protein>
<dbReference type="RefSeq" id="WP_096326722.1">
    <property type="nucleotide sequence ID" value="NZ_FOMX01000017.1"/>
</dbReference>
<gene>
    <name evidence="2" type="ORF">SAMN02745121_05045</name>
</gene>
<organism evidence="2 3">
    <name type="scientific">Nannocystis exedens</name>
    <dbReference type="NCBI Taxonomy" id="54"/>
    <lineage>
        <taxon>Bacteria</taxon>
        <taxon>Pseudomonadati</taxon>
        <taxon>Myxococcota</taxon>
        <taxon>Polyangia</taxon>
        <taxon>Nannocystales</taxon>
        <taxon>Nannocystaceae</taxon>
        <taxon>Nannocystis</taxon>
    </lineage>
</organism>
<proteinExistence type="predicted"/>